<dbReference type="InterPro" id="IPR003439">
    <property type="entry name" value="ABC_transporter-like_ATP-bd"/>
</dbReference>
<protein>
    <recommendedName>
        <fullName evidence="2">ABC transporter domain-containing protein</fullName>
    </recommendedName>
</protein>
<dbReference type="GO" id="GO:0016887">
    <property type="term" value="F:ATP hydrolysis activity"/>
    <property type="evidence" value="ECO:0007669"/>
    <property type="project" value="InterPro"/>
</dbReference>
<dbReference type="InterPro" id="IPR027417">
    <property type="entry name" value="P-loop_NTPase"/>
</dbReference>
<feature type="non-terminal residue" evidence="3">
    <location>
        <position position="1"/>
    </location>
</feature>
<evidence type="ECO:0000313" key="4">
    <source>
        <dbReference type="Proteomes" id="UP000076871"/>
    </source>
</evidence>
<proteinExistence type="predicted"/>
<dbReference type="Gene3D" id="3.40.50.300">
    <property type="entry name" value="P-loop containing nucleotide triphosphate hydrolases"/>
    <property type="match status" value="1"/>
</dbReference>
<dbReference type="STRING" id="1314785.A0A165EFM2"/>
<dbReference type="Pfam" id="PF00005">
    <property type="entry name" value="ABC_tran"/>
    <property type="match status" value="1"/>
</dbReference>
<dbReference type="InParanoid" id="A0A165EFM2"/>
<dbReference type="RefSeq" id="XP_040764696.1">
    <property type="nucleotide sequence ID" value="XM_040904349.1"/>
</dbReference>
<dbReference type="Proteomes" id="UP000076871">
    <property type="component" value="Unassembled WGS sequence"/>
</dbReference>
<evidence type="ECO:0000313" key="3">
    <source>
        <dbReference type="EMBL" id="KZT06956.1"/>
    </source>
</evidence>
<keyword evidence="1" id="KW-0813">Transport</keyword>
<organism evidence="3 4">
    <name type="scientific">Laetiporus sulphureus 93-53</name>
    <dbReference type="NCBI Taxonomy" id="1314785"/>
    <lineage>
        <taxon>Eukaryota</taxon>
        <taxon>Fungi</taxon>
        <taxon>Dikarya</taxon>
        <taxon>Basidiomycota</taxon>
        <taxon>Agaricomycotina</taxon>
        <taxon>Agaricomycetes</taxon>
        <taxon>Polyporales</taxon>
        <taxon>Laetiporus</taxon>
    </lineage>
</organism>
<reference evidence="3 4" key="1">
    <citation type="journal article" date="2016" name="Mol. Biol. Evol.">
        <title>Comparative Genomics of Early-Diverging Mushroom-Forming Fungi Provides Insights into the Origins of Lignocellulose Decay Capabilities.</title>
        <authorList>
            <person name="Nagy L.G."/>
            <person name="Riley R."/>
            <person name="Tritt A."/>
            <person name="Adam C."/>
            <person name="Daum C."/>
            <person name="Floudas D."/>
            <person name="Sun H."/>
            <person name="Yadav J.S."/>
            <person name="Pangilinan J."/>
            <person name="Larsson K.H."/>
            <person name="Matsuura K."/>
            <person name="Barry K."/>
            <person name="Labutti K."/>
            <person name="Kuo R."/>
            <person name="Ohm R.A."/>
            <person name="Bhattacharya S.S."/>
            <person name="Shirouzu T."/>
            <person name="Yoshinaga Y."/>
            <person name="Martin F.M."/>
            <person name="Grigoriev I.V."/>
            <person name="Hibbett D.S."/>
        </authorList>
    </citation>
    <scope>NUCLEOTIDE SEQUENCE [LARGE SCALE GENOMIC DNA]</scope>
    <source>
        <strain evidence="3 4">93-53</strain>
    </source>
</reference>
<keyword evidence="4" id="KW-1185">Reference proteome</keyword>
<dbReference type="GeneID" id="63821379"/>
<gene>
    <name evidence="3" type="ORF">LAESUDRAFT_652236</name>
</gene>
<dbReference type="EMBL" id="KV427621">
    <property type="protein sequence ID" value="KZT06956.1"/>
    <property type="molecule type" value="Genomic_DNA"/>
</dbReference>
<dbReference type="AlphaFoldDB" id="A0A165EFM2"/>
<sequence length="62" mass="6741">RTLLDNVSGCVTPGKLTALIGESGVRKTMLLNMLSECTTGGVIMGERFMDDRPLPSDFCYQT</sequence>
<dbReference type="GO" id="GO:0005524">
    <property type="term" value="F:ATP binding"/>
    <property type="evidence" value="ECO:0007669"/>
    <property type="project" value="InterPro"/>
</dbReference>
<accession>A0A165EFM2</accession>
<dbReference type="PANTHER" id="PTHR19241">
    <property type="entry name" value="ATP-BINDING CASSETTE TRANSPORTER"/>
    <property type="match status" value="1"/>
</dbReference>
<name>A0A165EFM2_9APHY</name>
<evidence type="ECO:0000256" key="1">
    <source>
        <dbReference type="ARBA" id="ARBA00022448"/>
    </source>
</evidence>
<dbReference type="SUPFAM" id="SSF52540">
    <property type="entry name" value="P-loop containing nucleoside triphosphate hydrolases"/>
    <property type="match status" value="1"/>
</dbReference>
<dbReference type="OrthoDB" id="3269389at2759"/>
<evidence type="ECO:0000259" key="2">
    <source>
        <dbReference type="Pfam" id="PF00005"/>
    </source>
</evidence>
<feature type="domain" description="ABC transporter" evidence="2">
    <location>
        <begin position="4"/>
        <end position="39"/>
    </location>
</feature>